<organism evidence="11 12">
    <name type="scientific">Abrus precatorius</name>
    <name type="common">Indian licorice</name>
    <name type="synonym">Glycine abrus</name>
    <dbReference type="NCBI Taxonomy" id="3816"/>
    <lineage>
        <taxon>Eukaryota</taxon>
        <taxon>Viridiplantae</taxon>
        <taxon>Streptophyta</taxon>
        <taxon>Embryophyta</taxon>
        <taxon>Tracheophyta</taxon>
        <taxon>Spermatophyta</taxon>
        <taxon>Magnoliopsida</taxon>
        <taxon>eudicotyledons</taxon>
        <taxon>Gunneridae</taxon>
        <taxon>Pentapetalae</taxon>
        <taxon>rosids</taxon>
        <taxon>fabids</taxon>
        <taxon>Fabales</taxon>
        <taxon>Fabaceae</taxon>
        <taxon>Papilionoideae</taxon>
        <taxon>50 kb inversion clade</taxon>
        <taxon>NPAAA clade</taxon>
        <taxon>indigoferoid/millettioid clade</taxon>
        <taxon>Abreae</taxon>
        <taxon>Abrus</taxon>
    </lineage>
</organism>
<evidence type="ECO:0000256" key="5">
    <source>
        <dbReference type="ARBA" id="ARBA00022807"/>
    </source>
</evidence>
<dbReference type="RefSeq" id="XP_027338756.1">
    <property type="nucleotide sequence ID" value="XM_027482955.1"/>
</dbReference>
<evidence type="ECO:0000256" key="3">
    <source>
        <dbReference type="ARBA" id="ARBA00022729"/>
    </source>
</evidence>
<dbReference type="InterPro" id="IPR025660">
    <property type="entry name" value="Pept_his_AS"/>
</dbReference>
<comment type="similarity">
    <text evidence="1">Belongs to the peptidase C1 family.</text>
</comment>
<dbReference type="GeneID" id="113852636"/>
<dbReference type="InterPro" id="IPR000169">
    <property type="entry name" value="Pept_cys_AS"/>
</dbReference>
<reference evidence="11" key="1">
    <citation type="journal article" date="2019" name="Toxins">
        <title>Detection of Abrin-Like and Prepropulchellin-Like Toxin Genes and Transcripts Using Whole Genome Sequencing and Full-Length Transcript Sequencing of Abrus precatorius.</title>
        <authorList>
            <person name="Hovde B.T."/>
            <person name="Daligault H.E."/>
            <person name="Hanschen E.R."/>
            <person name="Kunde Y.A."/>
            <person name="Johnson M.B."/>
            <person name="Starkenburg S.R."/>
            <person name="Johnson S.L."/>
        </authorList>
    </citation>
    <scope>NUCLEOTIDE SEQUENCE [LARGE SCALE GENOMIC DNA]</scope>
</reference>
<evidence type="ECO:0000256" key="1">
    <source>
        <dbReference type="ARBA" id="ARBA00008455"/>
    </source>
</evidence>
<keyword evidence="11" id="KW-1185">Reference proteome</keyword>
<dbReference type="GO" id="GO:0008234">
    <property type="term" value="F:cysteine-type peptidase activity"/>
    <property type="evidence" value="ECO:0007669"/>
    <property type="project" value="UniProtKB-KW"/>
</dbReference>
<dbReference type="InterPro" id="IPR000668">
    <property type="entry name" value="Peptidase_C1A_C"/>
</dbReference>
<dbReference type="GO" id="GO:0006508">
    <property type="term" value="P:proteolysis"/>
    <property type="evidence" value="ECO:0007669"/>
    <property type="project" value="UniProtKB-KW"/>
</dbReference>
<evidence type="ECO:0000313" key="11">
    <source>
        <dbReference type="Proteomes" id="UP000694853"/>
    </source>
</evidence>
<feature type="domain" description="Cathepsin propeptide inhibitor" evidence="10">
    <location>
        <begin position="32"/>
        <end position="89"/>
    </location>
</feature>
<keyword evidence="3 8" id="KW-0732">Signal</keyword>
<keyword evidence="6" id="KW-1015">Disulfide bond</keyword>
<evidence type="ECO:0000313" key="12">
    <source>
        <dbReference type="RefSeq" id="XP_027338756.1"/>
    </source>
</evidence>
<accession>A0A8B8K518</accession>
<dbReference type="AlphaFoldDB" id="A0A8B8K518"/>
<dbReference type="InterPro" id="IPR038765">
    <property type="entry name" value="Papain-like_cys_pep_sf"/>
</dbReference>
<keyword evidence="7" id="KW-0325">Glycoprotein</keyword>
<proteinExistence type="inferred from homology"/>
<dbReference type="Pfam" id="PF08246">
    <property type="entry name" value="Inhibitor_I29"/>
    <property type="match status" value="1"/>
</dbReference>
<dbReference type="Pfam" id="PF00112">
    <property type="entry name" value="Peptidase_C1"/>
    <property type="match status" value="1"/>
</dbReference>
<dbReference type="CDD" id="cd02248">
    <property type="entry name" value="Peptidase_C1A"/>
    <property type="match status" value="1"/>
</dbReference>
<gene>
    <name evidence="12" type="primary">LOC113852636</name>
</gene>
<dbReference type="PANTHER" id="PTHR12411">
    <property type="entry name" value="CYSTEINE PROTEASE FAMILY C1-RELATED"/>
    <property type="match status" value="1"/>
</dbReference>
<evidence type="ECO:0000256" key="2">
    <source>
        <dbReference type="ARBA" id="ARBA00022670"/>
    </source>
</evidence>
<dbReference type="PROSITE" id="PS00640">
    <property type="entry name" value="THIOL_PROTEASE_ASN"/>
    <property type="match status" value="1"/>
</dbReference>
<dbReference type="InterPro" id="IPR039417">
    <property type="entry name" value="Peptidase_C1A_papain-like"/>
</dbReference>
<dbReference type="Gene3D" id="3.90.70.10">
    <property type="entry name" value="Cysteine proteinases"/>
    <property type="match status" value="1"/>
</dbReference>
<dbReference type="PROSITE" id="PS00139">
    <property type="entry name" value="THIOL_PROTEASE_CYS"/>
    <property type="match status" value="1"/>
</dbReference>
<evidence type="ECO:0000256" key="8">
    <source>
        <dbReference type="SAM" id="SignalP"/>
    </source>
</evidence>
<sequence>MKHLIAVCVIFWTCAFPAMSRTLYESSVAKTHQQWMSQYARSYADDAEKEKRFKIFMENLEYIEKFNNAGNYSYKLGLNQFSDLTEEEFIASHTGFKINSRKPYSSSSAPLLNLRDVPESLDWREKGAVTQIKDQGQCGCCWAFSAVAAIEGINQINTNQLISLSEQQLLDCDTNNNGCNGGLMDTAFKYIIQNQGIASGSDYPYQEAAGTCQNEMKAAAKISDFVDVAQNDEQQLLQAVANQPVSVGIAVNDNFRQYRGGLFEGPCGTDLTHAVTVIGYGSEDGKDYWLIKNSWGKQWGDGGFMKLQRGGGDPQGLCGIAMQASYPKI</sequence>
<dbReference type="InterPro" id="IPR025661">
    <property type="entry name" value="Pept_asp_AS"/>
</dbReference>
<dbReference type="SMART" id="SM00645">
    <property type="entry name" value="Pept_C1"/>
    <property type="match status" value="1"/>
</dbReference>
<evidence type="ECO:0000259" key="9">
    <source>
        <dbReference type="SMART" id="SM00645"/>
    </source>
</evidence>
<evidence type="ECO:0000256" key="4">
    <source>
        <dbReference type="ARBA" id="ARBA00022801"/>
    </source>
</evidence>
<keyword evidence="2" id="KW-0645">Protease</keyword>
<keyword evidence="5" id="KW-0788">Thiol protease</keyword>
<dbReference type="SUPFAM" id="SSF54001">
    <property type="entry name" value="Cysteine proteinases"/>
    <property type="match status" value="1"/>
</dbReference>
<dbReference type="SMART" id="SM00848">
    <property type="entry name" value="Inhibitor_I29"/>
    <property type="match status" value="1"/>
</dbReference>
<dbReference type="InterPro" id="IPR013201">
    <property type="entry name" value="Prot_inhib_I29"/>
</dbReference>
<dbReference type="FunFam" id="3.90.70.10:FF:000067">
    <property type="entry name" value="Senescence-specific cysteine protease"/>
    <property type="match status" value="1"/>
</dbReference>
<evidence type="ECO:0000256" key="7">
    <source>
        <dbReference type="ARBA" id="ARBA00023180"/>
    </source>
</evidence>
<dbReference type="KEGG" id="aprc:113852636"/>
<dbReference type="PRINTS" id="PR00705">
    <property type="entry name" value="PAPAIN"/>
</dbReference>
<feature type="domain" description="Peptidase C1A papain C-terminal" evidence="9">
    <location>
        <begin position="117"/>
        <end position="328"/>
    </location>
</feature>
<dbReference type="PROSITE" id="PS00639">
    <property type="entry name" value="THIOL_PROTEASE_HIS"/>
    <property type="match status" value="1"/>
</dbReference>
<name>A0A8B8K518_ABRPR</name>
<keyword evidence="4" id="KW-0378">Hydrolase</keyword>
<reference evidence="12" key="2">
    <citation type="submission" date="2025-08" db="UniProtKB">
        <authorList>
            <consortium name="RefSeq"/>
        </authorList>
    </citation>
    <scope>IDENTIFICATION</scope>
    <source>
        <tissue evidence="12">Young leaves</tissue>
    </source>
</reference>
<dbReference type="InterPro" id="IPR013128">
    <property type="entry name" value="Peptidase_C1A"/>
</dbReference>
<protein>
    <submittedName>
        <fullName evidence="12">Ervatamin-B-like</fullName>
    </submittedName>
</protein>
<dbReference type="OrthoDB" id="1572535at2759"/>
<evidence type="ECO:0000259" key="10">
    <source>
        <dbReference type="SMART" id="SM00848"/>
    </source>
</evidence>
<feature type="signal peptide" evidence="8">
    <location>
        <begin position="1"/>
        <end position="20"/>
    </location>
</feature>
<dbReference type="Proteomes" id="UP000694853">
    <property type="component" value="Unplaced"/>
</dbReference>
<feature type="chain" id="PRO_5034926711" evidence="8">
    <location>
        <begin position="21"/>
        <end position="329"/>
    </location>
</feature>
<evidence type="ECO:0000256" key="6">
    <source>
        <dbReference type="ARBA" id="ARBA00023157"/>
    </source>
</evidence>